<gene>
    <name evidence="8" type="ORF">AMON00008_LOCUS53027</name>
</gene>
<dbReference type="GO" id="GO:0047804">
    <property type="term" value="F:cysteine-S-conjugate beta-lyase activity"/>
    <property type="evidence" value="ECO:0007669"/>
    <property type="project" value="UniProtKB-EC"/>
</dbReference>
<comment type="cofactor">
    <cofactor evidence="1">
        <name>pyridoxal 5'-phosphate</name>
        <dbReference type="ChEBI" id="CHEBI:597326"/>
    </cofactor>
</comment>
<evidence type="ECO:0000313" key="8">
    <source>
        <dbReference type="EMBL" id="CAE4650956.1"/>
    </source>
</evidence>
<evidence type="ECO:0000256" key="1">
    <source>
        <dbReference type="ARBA" id="ARBA00001933"/>
    </source>
</evidence>
<dbReference type="GO" id="GO:0030170">
    <property type="term" value="F:pyridoxal phosphate binding"/>
    <property type="evidence" value="ECO:0007669"/>
    <property type="project" value="InterPro"/>
</dbReference>
<evidence type="ECO:0000256" key="3">
    <source>
        <dbReference type="ARBA" id="ARBA00022898"/>
    </source>
</evidence>
<keyword evidence="3" id="KW-0663">Pyridoxal phosphate</keyword>
<dbReference type="InterPro" id="IPR015421">
    <property type="entry name" value="PyrdxlP-dep_Trfase_major"/>
</dbReference>
<dbReference type="InterPro" id="IPR015424">
    <property type="entry name" value="PyrdxlP-dep_Trfase"/>
</dbReference>
<evidence type="ECO:0000259" key="7">
    <source>
        <dbReference type="Pfam" id="PF00155"/>
    </source>
</evidence>
<dbReference type="Gene3D" id="3.90.1150.10">
    <property type="entry name" value="Aspartate Aminotransferase, domain 1"/>
    <property type="match status" value="1"/>
</dbReference>
<dbReference type="AlphaFoldDB" id="A0A7S4WFD6"/>
<dbReference type="InterPro" id="IPR015422">
    <property type="entry name" value="PyrdxlP-dep_Trfase_small"/>
</dbReference>
<evidence type="ECO:0000256" key="5">
    <source>
        <dbReference type="ARBA" id="ARBA00037974"/>
    </source>
</evidence>
<dbReference type="EC" id="4.4.1.13" evidence="2"/>
<dbReference type="Pfam" id="PF00155">
    <property type="entry name" value="Aminotran_1_2"/>
    <property type="match status" value="1"/>
</dbReference>
<dbReference type="InterPro" id="IPR051798">
    <property type="entry name" value="Class-II_PLP-Dep_Aminotrans"/>
</dbReference>
<sequence>MAEDAGQADAGNVPAPGRPPPTSYGPEFFEAPVDRTGAHTVKYGLRAPLFGPEAADAIPLWVADMDLPCSPEIVAALRRRTEHPTFGYTYQPGEIWRLVQRWLLEEHAWQVATDAFVFCASVVTAAAAALWAFTEPGDAVLLLTPLYEPLQKVVEGAGRRLRRHALSMLDGRYVLERERLERDLEGCKALLFCNPQNPGGRVWRPEELRMVADLCRHGGVFILSDEIWSDWCLFGHRHRPLALEAGSGQPVITFMAPTKTWNLAGLHCSFLVIEDAALRERYLASVAYAFLHYGSTFATEAMLAAYEHGRPWLEGAKRYVEAQLLHCEEFLLARCAPEIRPLRPEATYLLWLDCSGLGAEEPAKLLRDEAGVLLSPGVDFGGEATAQFVRLNAAASRQTLDRALERVAELVVRRRSCGKTEGPL</sequence>
<dbReference type="EMBL" id="HBNR01074640">
    <property type="protein sequence ID" value="CAE4650956.1"/>
    <property type="molecule type" value="Transcribed_RNA"/>
</dbReference>
<feature type="domain" description="Aminotransferase class I/classII large" evidence="7">
    <location>
        <begin position="61"/>
        <end position="407"/>
    </location>
</feature>
<organism evidence="8">
    <name type="scientific">Alexandrium monilatum</name>
    <dbReference type="NCBI Taxonomy" id="311494"/>
    <lineage>
        <taxon>Eukaryota</taxon>
        <taxon>Sar</taxon>
        <taxon>Alveolata</taxon>
        <taxon>Dinophyceae</taxon>
        <taxon>Gonyaulacales</taxon>
        <taxon>Pyrocystaceae</taxon>
        <taxon>Alexandrium</taxon>
    </lineage>
</organism>
<proteinExistence type="inferred from homology"/>
<dbReference type="PANTHER" id="PTHR43525:SF1">
    <property type="entry name" value="PROTEIN MALY"/>
    <property type="match status" value="1"/>
</dbReference>
<evidence type="ECO:0000256" key="6">
    <source>
        <dbReference type="SAM" id="MobiDB-lite"/>
    </source>
</evidence>
<reference evidence="8" key="1">
    <citation type="submission" date="2021-01" db="EMBL/GenBank/DDBJ databases">
        <authorList>
            <person name="Corre E."/>
            <person name="Pelletier E."/>
            <person name="Niang G."/>
            <person name="Scheremetjew M."/>
            <person name="Finn R."/>
            <person name="Kale V."/>
            <person name="Holt S."/>
            <person name="Cochrane G."/>
            <person name="Meng A."/>
            <person name="Brown T."/>
            <person name="Cohen L."/>
        </authorList>
    </citation>
    <scope>NUCLEOTIDE SEQUENCE</scope>
    <source>
        <strain evidence="8">CCMP3105</strain>
    </source>
</reference>
<dbReference type="InterPro" id="IPR004839">
    <property type="entry name" value="Aminotransferase_I/II_large"/>
</dbReference>
<dbReference type="SUPFAM" id="SSF53383">
    <property type="entry name" value="PLP-dependent transferases"/>
    <property type="match status" value="1"/>
</dbReference>
<comment type="similarity">
    <text evidence="5">Belongs to the class-II pyridoxal-phosphate-dependent aminotransferase family. MalY/PatB cystathionine beta-lyase subfamily.</text>
</comment>
<dbReference type="NCBIfam" id="TIGR04350">
    <property type="entry name" value="C_S_lyase_PatB"/>
    <property type="match status" value="1"/>
</dbReference>
<keyword evidence="4" id="KW-0456">Lyase</keyword>
<dbReference type="InterPro" id="IPR027619">
    <property type="entry name" value="C-S_lyase_PatB-like"/>
</dbReference>
<dbReference type="Gene3D" id="3.40.640.10">
    <property type="entry name" value="Type I PLP-dependent aspartate aminotransferase-like (Major domain)"/>
    <property type="match status" value="1"/>
</dbReference>
<feature type="region of interest" description="Disordered" evidence="6">
    <location>
        <begin position="1"/>
        <end position="26"/>
    </location>
</feature>
<protein>
    <recommendedName>
        <fullName evidence="2">cysteine-S-conjugate beta-lyase</fullName>
        <ecNumber evidence="2">4.4.1.13</ecNumber>
    </recommendedName>
</protein>
<dbReference type="CDD" id="cd00609">
    <property type="entry name" value="AAT_like"/>
    <property type="match status" value="1"/>
</dbReference>
<name>A0A7S4WFD6_9DINO</name>
<accession>A0A7S4WFD6</accession>
<evidence type="ECO:0000256" key="2">
    <source>
        <dbReference type="ARBA" id="ARBA00012224"/>
    </source>
</evidence>
<evidence type="ECO:0000256" key="4">
    <source>
        <dbReference type="ARBA" id="ARBA00023239"/>
    </source>
</evidence>
<dbReference type="PANTHER" id="PTHR43525">
    <property type="entry name" value="PROTEIN MALY"/>
    <property type="match status" value="1"/>
</dbReference>